<dbReference type="EMBL" id="CP000142">
    <property type="protein sequence ID" value="AFR67636.1"/>
    <property type="molecule type" value="Genomic_DNA"/>
</dbReference>
<evidence type="ECO:0000256" key="1">
    <source>
        <dbReference type="SAM" id="SignalP"/>
    </source>
</evidence>
<sequence length="116" mass="13331">MSFLKKICVIFILIMSTSSIVNAENLTNEEATKIAIQHYRNLENESTQVMMKIIQLNDKEYIYNKLKTAETRAELDAVFSSLEKDFEEANGELLLLSEKMYFVKIRAFAAGIDLNK</sequence>
<evidence type="ECO:0000313" key="3">
    <source>
        <dbReference type="Proteomes" id="UP000002534"/>
    </source>
</evidence>
<dbReference type="Proteomes" id="UP000002534">
    <property type="component" value="Chromosome"/>
</dbReference>
<gene>
    <name evidence="2" type="ordered locus">Pcar_3492</name>
</gene>
<name>J9UIB0_SYNC1</name>
<feature type="chain" id="PRO_5003828833" evidence="1">
    <location>
        <begin position="24"/>
        <end position="116"/>
    </location>
</feature>
<accession>J9UIB0</accession>
<keyword evidence="3" id="KW-1185">Reference proteome</keyword>
<proteinExistence type="predicted"/>
<evidence type="ECO:0000313" key="2">
    <source>
        <dbReference type="EMBL" id="AFR67636.1"/>
    </source>
</evidence>
<dbReference type="RefSeq" id="WP_011342835.1">
    <property type="nucleotide sequence ID" value="NC_007498.2"/>
</dbReference>
<organism evidence="2 3">
    <name type="scientific">Syntrophotalea carbinolica (strain DSM 2380 / NBRC 103641 / GraBd1)</name>
    <name type="common">Pelobacter carbinolicus</name>
    <dbReference type="NCBI Taxonomy" id="338963"/>
    <lineage>
        <taxon>Bacteria</taxon>
        <taxon>Pseudomonadati</taxon>
        <taxon>Thermodesulfobacteriota</taxon>
        <taxon>Desulfuromonadia</taxon>
        <taxon>Desulfuromonadales</taxon>
        <taxon>Syntrophotaleaceae</taxon>
        <taxon>Syntrophotalea</taxon>
    </lineage>
</organism>
<dbReference type="KEGG" id="pca:Pcar_3492"/>
<protein>
    <submittedName>
        <fullName evidence="2">Uncharacterized protein</fullName>
    </submittedName>
</protein>
<dbReference type="AlphaFoldDB" id="J9UIB0"/>
<keyword evidence="1" id="KW-0732">Signal</keyword>
<dbReference type="HOGENOM" id="CLU_2094519_0_0_7"/>
<dbReference type="STRING" id="338963.Pcar_3492"/>
<reference evidence="2 3" key="2">
    <citation type="journal article" date="2012" name="BMC Genomics">
        <title>The genome of Pelobacter carbinolicus reveals surprising metabolic capabilities and physiological features.</title>
        <authorList>
            <person name="Aklujkar M."/>
            <person name="Haveman S.A."/>
            <person name="Didonato R.Jr."/>
            <person name="Chertkov O."/>
            <person name="Han C.S."/>
            <person name="Land M.L."/>
            <person name="Brown P."/>
            <person name="Lovley D.R."/>
        </authorList>
    </citation>
    <scope>NUCLEOTIDE SEQUENCE [LARGE SCALE GENOMIC DNA]</scope>
    <source>
        <strain evidence="3">DSM 2380 / NBRC 103641 / GraBd1</strain>
    </source>
</reference>
<feature type="signal peptide" evidence="1">
    <location>
        <begin position="1"/>
        <end position="23"/>
    </location>
</feature>
<reference evidence="3" key="1">
    <citation type="submission" date="2005-10" db="EMBL/GenBank/DDBJ databases">
        <title>Complete sequence of Pelobacter carbinolicus DSM 2380.</title>
        <authorList>
            <person name="Copeland A."/>
            <person name="Lucas S."/>
            <person name="Lapidus A."/>
            <person name="Barry K."/>
            <person name="Detter J.C."/>
            <person name="Glavina T."/>
            <person name="Hammon N."/>
            <person name="Israni S."/>
            <person name="Pitluck S."/>
            <person name="Chertkov O."/>
            <person name="Schmutz J."/>
            <person name="Larimer F."/>
            <person name="Land M."/>
            <person name="Kyrpides N."/>
            <person name="Ivanova N."/>
            <person name="Richardson P."/>
        </authorList>
    </citation>
    <scope>NUCLEOTIDE SEQUENCE [LARGE SCALE GENOMIC DNA]</scope>
    <source>
        <strain evidence="3">DSM 2380 / NBRC 103641 / GraBd1</strain>
    </source>
</reference>